<keyword evidence="1" id="KW-0732">Signal</keyword>
<evidence type="ECO:0000256" key="1">
    <source>
        <dbReference type="SAM" id="SignalP"/>
    </source>
</evidence>
<sequence>MNHQIRNGLFGITLAGVLASALASTSVLAQERFVTIGTGGQTGVYYTAGQSVCRFLNRAEVKPAIKCNAPSTAGSVTNIVSLHKGEYDFGFIQSDHQHKALQGLAPFDKEGAVELRAVFSLQSEILTVVVRNDSGITDLAGLEGKRVNIGVPGSGSRDTFEEVMQAKGWTNASFALAAELKPAEMASALGDNNLDAITYVVGHPSGAIQEALTNVKARIIPVQGAEIDSLLAKADYYSAVEIPAGLYPGVEGAIPSIGGKAVLATTSKTDPEVVYQLVKSVFDNLDRFKRLHPAFADLKAEDMIRVGLRHCTRAPSVITRRKVGCRTTRSAGVTAR</sequence>
<dbReference type="InterPro" id="IPR011852">
    <property type="entry name" value="TRAP_TAXI"/>
</dbReference>
<dbReference type="AlphaFoldDB" id="I4CSY6"/>
<dbReference type="Proteomes" id="UP000006063">
    <property type="component" value="Chromosome"/>
</dbReference>
<evidence type="ECO:0000313" key="2">
    <source>
        <dbReference type="EMBL" id="AFM33193.1"/>
    </source>
</evidence>
<proteinExistence type="predicted"/>
<dbReference type="eggNOG" id="COG2358">
    <property type="taxonomic scope" value="Bacteria"/>
</dbReference>
<gene>
    <name evidence="2" type="ORF">A458_09755</name>
</gene>
<dbReference type="PANTHER" id="PTHR42941">
    <property type="entry name" value="SLL1037 PROTEIN"/>
    <property type="match status" value="1"/>
</dbReference>
<accession>I4CSY6</accession>
<dbReference type="PATRIC" id="fig|1196835.3.peg.1958"/>
<evidence type="ECO:0000313" key="3">
    <source>
        <dbReference type="Proteomes" id="UP000006063"/>
    </source>
</evidence>
<dbReference type="KEGG" id="psc:A458_09755"/>
<protein>
    <submittedName>
        <fullName evidence="2">Immunogenic protein</fullName>
    </submittedName>
</protein>
<dbReference type="Gene3D" id="3.40.190.10">
    <property type="entry name" value="Periplasmic binding protein-like II"/>
    <property type="match status" value="2"/>
</dbReference>
<feature type="signal peptide" evidence="1">
    <location>
        <begin position="1"/>
        <end position="29"/>
    </location>
</feature>
<dbReference type="EMBL" id="CP003677">
    <property type="protein sequence ID" value="AFM33193.1"/>
    <property type="molecule type" value="Genomic_DNA"/>
</dbReference>
<organism evidence="2 3">
    <name type="scientific">Stutzerimonas stutzeri CCUG 29243</name>
    <dbReference type="NCBI Taxonomy" id="1196835"/>
    <lineage>
        <taxon>Bacteria</taxon>
        <taxon>Pseudomonadati</taxon>
        <taxon>Pseudomonadota</taxon>
        <taxon>Gammaproteobacteria</taxon>
        <taxon>Pseudomonadales</taxon>
        <taxon>Pseudomonadaceae</taxon>
        <taxon>Stutzerimonas</taxon>
    </lineage>
</organism>
<dbReference type="HOGENOM" id="CLU_033215_0_1_6"/>
<dbReference type="PANTHER" id="PTHR42941:SF1">
    <property type="entry name" value="SLL1037 PROTEIN"/>
    <property type="match status" value="1"/>
</dbReference>
<name>I4CSY6_STUST</name>
<feature type="chain" id="PRO_5003687453" evidence="1">
    <location>
        <begin position="30"/>
        <end position="336"/>
    </location>
</feature>
<dbReference type="Pfam" id="PF16868">
    <property type="entry name" value="NMT1_3"/>
    <property type="match status" value="1"/>
</dbReference>
<dbReference type="SUPFAM" id="SSF53850">
    <property type="entry name" value="Periplasmic binding protein-like II"/>
    <property type="match status" value="1"/>
</dbReference>
<reference evidence="2 3" key="1">
    <citation type="journal article" date="2012" name="J. Bacteriol.">
        <title>Complete Genome Sequence of the Naphthalene-Degrading Bacterium Pseudomonas stutzeri AN10 (CCUG 29243).</title>
        <authorList>
            <person name="Brunet-Galmes I."/>
            <person name="Busquets A."/>
            <person name="Pena A."/>
            <person name="Gomila M."/>
            <person name="Nogales B."/>
            <person name="Garcia-Valdes E."/>
            <person name="Lalucat J."/>
            <person name="Bennasar A."/>
            <person name="Bosch R."/>
        </authorList>
    </citation>
    <scope>NUCLEOTIDE SEQUENCE [LARGE SCALE GENOMIC DNA]</scope>
    <source>
        <strain evidence="2 3">CCUG 29243</strain>
    </source>
</reference>
<dbReference type="CDD" id="cd13568">
    <property type="entry name" value="PBP2_TAXI_TRAP_like_3"/>
    <property type="match status" value="1"/>
</dbReference>
<dbReference type="NCBIfam" id="TIGR02122">
    <property type="entry name" value="TRAP_TAXI"/>
    <property type="match status" value="1"/>
</dbReference>